<dbReference type="NCBIfam" id="TIGR01509">
    <property type="entry name" value="HAD-SF-IA-v3"/>
    <property type="match status" value="1"/>
</dbReference>
<dbReference type="InterPro" id="IPR023214">
    <property type="entry name" value="HAD_sf"/>
</dbReference>
<proteinExistence type="predicted"/>
<comment type="caution">
    <text evidence="1">The sequence shown here is derived from an EMBL/GenBank/DDBJ whole genome shotgun (WGS) entry which is preliminary data.</text>
</comment>
<evidence type="ECO:0000313" key="1">
    <source>
        <dbReference type="EMBL" id="MBP1848766.1"/>
    </source>
</evidence>
<keyword evidence="1" id="KW-0378">Hydrolase</keyword>
<gene>
    <name evidence="1" type="ORF">J2Z17_000183</name>
</gene>
<protein>
    <submittedName>
        <fullName evidence="1">HAD superfamily hydrolase (TIGR01509 family)</fullName>
    </submittedName>
</protein>
<dbReference type="CDD" id="cd07526">
    <property type="entry name" value="HAD_BPGM_like"/>
    <property type="match status" value="1"/>
</dbReference>
<evidence type="ECO:0000313" key="2">
    <source>
        <dbReference type="Proteomes" id="UP000759443"/>
    </source>
</evidence>
<dbReference type="PANTHER" id="PTHR18901:SF38">
    <property type="entry name" value="PSEUDOURIDINE-5'-PHOSPHATASE"/>
    <property type="match status" value="1"/>
</dbReference>
<sequence length="196" mass="21531">MDEQRAAELFLGRSLSSTIAIAREQFGVHIDDGFLHQMRTKLYSRFHEELKPIDGIADALQALEDNDIDWCVASSSQPERIRLSLTITGILPRFAPQIFSATMVEHGKPAPDLFLHAAREMHHDPARCTVIEDSPAGITAARAAGMRVFAFTGGGHAQAPALREAVGKLNADLSFDAMGDLLHLVRQNDQRDGQHP</sequence>
<dbReference type="SUPFAM" id="SSF56784">
    <property type="entry name" value="HAD-like"/>
    <property type="match status" value="1"/>
</dbReference>
<dbReference type="GO" id="GO:0016787">
    <property type="term" value="F:hydrolase activity"/>
    <property type="evidence" value="ECO:0007669"/>
    <property type="project" value="UniProtKB-KW"/>
</dbReference>
<dbReference type="InterPro" id="IPR036412">
    <property type="entry name" value="HAD-like_sf"/>
</dbReference>
<dbReference type="Gene3D" id="3.40.50.1000">
    <property type="entry name" value="HAD superfamily/HAD-like"/>
    <property type="match status" value="1"/>
</dbReference>
<accession>A0ABS4DSU8</accession>
<dbReference type="Proteomes" id="UP000759443">
    <property type="component" value="Unassembled WGS sequence"/>
</dbReference>
<organism evidence="1 2">
    <name type="scientific">Rhizobium halophytocola</name>
    <dbReference type="NCBI Taxonomy" id="735519"/>
    <lineage>
        <taxon>Bacteria</taxon>
        <taxon>Pseudomonadati</taxon>
        <taxon>Pseudomonadota</taxon>
        <taxon>Alphaproteobacteria</taxon>
        <taxon>Hyphomicrobiales</taxon>
        <taxon>Rhizobiaceae</taxon>
        <taxon>Rhizobium/Agrobacterium group</taxon>
        <taxon>Rhizobium</taxon>
    </lineage>
</organism>
<dbReference type="InterPro" id="IPR006439">
    <property type="entry name" value="HAD-SF_hydro_IA"/>
</dbReference>
<dbReference type="EMBL" id="JAGGJU010000001">
    <property type="protein sequence ID" value="MBP1848766.1"/>
    <property type="molecule type" value="Genomic_DNA"/>
</dbReference>
<dbReference type="PANTHER" id="PTHR18901">
    <property type="entry name" value="2-DEOXYGLUCOSE-6-PHOSPHATE PHOSPHATASE 2"/>
    <property type="match status" value="1"/>
</dbReference>
<dbReference type="Gene3D" id="1.10.150.240">
    <property type="entry name" value="Putative phosphatase, domain 2"/>
    <property type="match status" value="1"/>
</dbReference>
<reference evidence="1 2" key="1">
    <citation type="submission" date="2021-03" db="EMBL/GenBank/DDBJ databases">
        <title>Genomic Encyclopedia of Type Strains, Phase IV (KMG-IV): sequencing the most valuable type-strain genomes for metagenomic binning, comparative biology and taxonomic classification.</title>
        <authorList>
            <person name="Goeker M."/>
        </authorList>
    </citation>
    <scope>NUCLEOTIDE SEQUENCE [LARGE SCALE GENOMIC DNA]</scope>
    <source>
        <strain evidence="1 2">DSM 21600</strain>
    </source>
</reference>
<name>A0ABS4DSU8_9HYPH</name>
<dbReference type="InterPro" id="IPR023198">
    <property type="entry name" value="PGP-like_dom2"/>
</dbReference>
<keyword evidence="2" id="KW-1185">Reference proteome</keyword>
<dbReference type="Pfam" id="PF00702">
    <property type="entry name" value="Hydrolase"/>
    <property type="match status" value="1"/>
</dbReference>